<evidence type="ECO:0000256" key="6">
    <source>
        <dbReference type="ARBA" id="ARBA00035350"/>
    </source>
</evidence>
<dbReference type="InterPro" id="IPR008991">
    <property type="entry name" value="Translation_prot_SH3-like_sf"/>
</dbReference>
<dbReference type="FunFam" id="4.10.950.10:FF:000002">
    <property type="entry name" value="60S ribosomal protein L2"/>
    <property type="match status" value="1"/>
</dbReference>
<dbReference type="EMBL" id="BT022891">
    <property type="protein sequence ID" value="AAY55307.1"/>
    <property type="molecule type" value="mRNA"/>
</dbReference>
<evidence type="ECO:0000259" key="8">
    <source>
        <dbReference type="SMART" id="SM01383"/>
    </source>
</evidence>
<dbReference type="GO" id="GO:0006412">
    <property type="term" value="P:translation"/>
    <property type="evidence" value="ECO:0007669"/>
    <property type="project" value="InterPro"/>
</dbReference>
<dbReference type="GO" id="GO:0019843">
    <property type="term" value="F:rRNA binding"/>
    <property type="evidence" value="ECO:0007669"/>
    <property type="project" value="UniProtKB-KW"/>
</dbReference>
<dbReference type="GO" id="GO:1990904">
    <property type="term" value="C:ribonucleoprotein complex"/>
    <property type="evidence" value="ECO:0007669"/>
    <property type="project" value="UniProtKB-KW"/>
</dbReference>
<evidence type="ECO:0000256" key="5">
    <source>
        <dbReference type="ARBA" id="ARBA00035242"/>
    </source>
</evidence>
<dbReference type="InterPro" id="IPR022666">
    <property type="entry name" value="Ribosomal_uL2_RNA-bd_dom"/>
</dbReference>
<dbReference type="VEuPathDB" id="VectorBase:FBgn0051664"/>
<dbReference type="Pfam" id="PF00181">
    <property type="entry name" value="Ribosomal_L2_N"/>
    <property type="match status" value="1"/>
</dbReference>
<evidence type="ECO:0000256" key="2">
    <source>
        <dbReference type="ARBA" id="ARBA00022730"/>
    </source>
</evidence>
<dbReference type="SMART" id="SM01383">
    <property type="entry name" value="Ribosomal_L2"/>
    <property type="match status" value="1"/>
</dbReference>
<dbReference type="GO" id="GO:0003735">
    <property type="term" value="F:structural constituent of ribosome"/>
    <property type="evidence" value="ECO:0007669"/>
    <property type="project" value="InterPro"/>
</dbReference>
<dbReference type="PROSITE" id="PS00467">
    <property type="entry name" value="RIBOSOMAL_L2"/>
    <property type="match status" value="1"/>
</dbReference>
<dbReference type="FunFam" id="2.30.30.30:FF:000006">
    <property type="entry name" value="60S ribosomal protein L8"/>
    <property type="match status" value="1"/>
</dbReference>
<proteinExistence type="evidence at transcript level"/>
<feature type="non-terminal residue" evidence="9">
    <location>
        <position position="1"/>
    </location>
</feature>
<organism evidence="9">
    <name type="scientific">Drosophila melanogaster</name>
    <name type="common">Fruit fly</name>
    <dbReference type="NCBI Taxonomy" id="7227"/>
    <lineage>
        <taxon>Eukaryota</taxon>
        <taxon>Metazoa</taxon>
        <taxon>Ecdysozoa</taxon>
        <taxon>Arthropoda</taxon>
        <taxon>Hexapoda</taxon>
        <taxon>Insecta</taxon>
        <taxon>Pterygota</taxon>
        <taxon>Neoptera</taxon>
        <taxon>Endopterygota</taxon>
        <taxon>Diptera</taxon>
        <taxon>Brachycera</taxon>
        <taxon>Muscomorpha</taxon>
        <taxon>Ephydroidea</taxon>
        <taxon>Drosophilidae</taxon>
        <taxon>Drosophila</taxon>
        <taxon>Sophophora</taxon>
    </lineage>
</organism>
<dbReference type="InterPro" id="IPR014722">
    <property type="entry name" value="Rib_uL2_dom2"/>
</dbReference>
<dbReference type="IntAct" id="Q4V4W5">
    <property type="interactions" value="1"/>
</dbReference>
<dbReference type="OrthoDB" id="6366357at2759"/>
<feature type="domain" description="Large ribosomal subunit protein uL2 RNA-binding" evidence="8">
    <location>
        <begin position="1"/>
        <end position="45"/>
    </location>
</feature>
<sequence>KDIIHDPGRGAPLAVVHFRDPYRYKIRKELFIAPEGMHTGQFVYCGRKATLQIGNVMPLSQMPEGTIICNLEEKTGDRGRLARTSGNYATVIAHNQDTKKTRVKLPSGAKKVVPSANRAMVGIVAGGGRIDKPILKAGRAYHKYKVKRNSWPKVRGVAMNPVEHPHGGGNHQHIGKASTVKRRTEGTLPKIKVLMSQADRSVWRCDPQEHQSGVTHEEVTRLLQGYVENEVDLNSDGACNQECGYYKLAKNEGCFDNKFCSEQPKCTGGVHDCRFVESNMKICQAEKNSSRRYEFIKYESGLVHGNEKPCATWLNSAKSWNRWLFMECSYCLCLCDDQSPQSDRYFNLRPVIADVKNNRVVVGLRFVKRNRIFHLQVQEGELLPLGDINGTTLRWKPVDSYSISDKDVSENVDYHTLTYEKRSIDLGDLNAKINSVVTGLRFRVFGAHLQLEAQFTAVEFESGKLIDPKKTSHWISMGTDQPRERLPLMDAQVSTKSSVLSIPYPSDNQFIEFTNTGFVQDAAQRTVPFIDIQDVVSDPPVPLSGIGIYYKGQDGYGGFLAPRIITYDFTSYVQIPTWE</sequence>
<dbReference type="SUPFAM" id="SSF50249">
    <property type="entry name" value="Nucleic acid-binding proteins"/>
    <property type="match status" value="1"/>
</dbReference>
<reference evidence="9" key="1">
    <citation type="submission" date="2005-05" db="EMBL/GenBank/DDBJ databases">
        <authorList>
            <person name="Stapleton M."/>
            <person name="Carlson J."/>
            <person name="Chavez C."/>
            <person name="Frise E."/>
            <person name="George R."/>
            <person name="Pacleb J."/>
            <person name="Park S."/>
            <person name="Wan K."/>
            <person name="Yu C."/>
            <person name="Celniker S."/>
        </authorList>
    </citation>
    <scope>NUCLEOTIDE SEQUENCE</scope>
</reference>
<feature type="domain" description="Large ribosomal subunit protein uL2 C-terminal" evidence="7">
    <location>
        <begin position="51"/>
        <end position="186"/>
    </location>
</feature>
<dbReference type="InterPro" id="IPR022671">
    <property type="entry name" value="Ribosomal_uL2_CS"/>
</dbReference>
<dbReference type="InterPro" id="IPR012340">
    <property type="entry name" value="NA-bd_OB-fold"/>
</dbReference>
<dbReference type="ExpressionAtlas" id="Q4V4W5">
    <property type="expression patterns" value="baseline and differential"/>
</dbReference>
<dbReference type="GO" id="GO:0005840">
    <property type="term" value="C:ribosome"/>
    <property type="evidence" value="ECO:0007669"/>
    <property type="project" value="UniProtKB-KW"/>
</dbReference>
<dbReference type="InterPro" id="IPR032062">
    <property type="entry name" value="DUF4803"/>
</dbReference>
<gene>
    <name evidence="9" type="primary">CG31664</name>
</gene>
<evidence type="ECO:0000313" key="9">
    <source>
        <dbReference type="EMBL" id="AAY55307.1"/>
    </source>
</evidence>
<accession>Q4V4W5</accession>
<dbReference type="PANTHER" id="PTHR47890:SF1">
    <property type="entry name" value="LD24308P"/>
    <property type="match status" value="1"/>
</dbReference>
<keyword evidence="2" id="KW-0699">rRNA-binding</keyword>
<dbReference type="SUPFAM" id="SSF50104">
    <property type="entry name" value="Translation proteins SH3-like domain"/>
    <property type="match status" value="1"/>
</dbReference>
<dbReference type="InterPro" id="IPR014726">
    <property type="entry name" value="Ribosomal_uL2_dom3"/>
</dbReference>
<dbReference type="SMART" id="SM01382">
    <property type="entry name" value="Ribosomal_L2_C"/>
    <property type="match status" value="1"/>
</dbReference>
<dbReference type="Pfam" id="PF16061">
    <property type="entry name" value="DUF4803"/>
    <property type="match status" value="1"/>
</dbReference>
<evidence type="ECO:0000256" key="1">
    <source>
        <dbReference type="ARBA" id="ARBA00005636"/>
    </source>
</evidence>
<keyword evidence="3" id="KW-0689">Ribosomal protein</keyword>
<evidence type="ECO:0000256" key="3">
    <source>
        <dbReference type="ARBA" id="ARBA00022980"/>
    </source>
</evidence>
<keyword evidence="4" id="KW-0687">Ribonucleoprotein</keyword>
<evidence type="ECO:0000259" key="7">
    <source>
        <dbReference type="SMART" id="SM01382"/>
    </source>
</evidence>
<dbReference type="Gene3D" id="2.30.30.30">
    <property type="match status" value="1"/>
</dbReference>
<dbReference type="InterPro" id="IPR022669">
    <property type="entry name" value="Ribosomal_uL2_C"/>
</dbReference>
<keyword evidence="2" id="KW-0694">RNA-binding</keyword>
<evidence type="ECO:0000256" key="4">
    <source>
        <dbReference type="ARBA" id="ARBA00023274"/>
    </source>
</evidence>
<dbReference type="Gene3D" id="2.40.50.140">
    <property type="entry name" value="Nucleic acid-binding proteins"/>
    <property type="match status" value="1"/>
</dbReference>
<dbReference type="PANTHER" id="PTHR47890">
    <property type="entry name" value="LD24308P"/>
    <property type="match status" value="1"/>
</dbReference>
<dbReference type="Gene3D" id="4.10.950.10">
    <property type="entry name" value="Ribosomal protein L2, domain 3"/>
    <property type="match status" value="1"/>
</dbReference>
<name>Q4V4W5_DROME</name>
<protein>
    <recommendedName>
        <fullName evidence="5">Large ribosomal subunit protein uL2</fullName>
    </recommendedName>
    <alternativeName>
        <fullName evidence="6">60S ribosomal protein L8</fullName>
    </alternativeName>
</protein>
<comment type="similarity">
    <text evidence="1">Belongs to the universal ribosomal protein uL2 family.</text>
</comment>
<dbReference type="AlphaFoldDB" id="Q4V4W5"/>